<reference evidence="5" key="1">
    <citation type="journal article" date="2014" name="Front. Microbiol.">
        <title>High frequency of phylogenetically diverse reductive dehalogenase-homologous genes in deep subseafloor sedimentary metagenomes.</title>
        <authorList>
            <person name="Kawai M."/>
            <person name="Futagami T."/>
            <person name="Toyoda A."/>
            <person name="Takaki Y."/>
            <person name="Nishi S."/>
            <person name="Hori S."/>
            <person name="Arai W."/>
            <person name="Tsubouchi T."/>
            <person name="Morono Y."/>
            <person name="Uchiyama I."/>
            <person name="Ito T."/>
            <person name="Fujiyama A."/>
            <person name="Inagaki F."/>
            <person name="Takami H."/>
        </authorList>
    </citation>
    <scope>NUCLEOTIDE SEQUENCE</scope>
    <source>
        <strain evidence="5">Expedition CK06-06</strain>
    </source>
</reference>
<organism evidence="5">
    <name type="scientific">marine sediment metagenome</name>
    <dbReference type="NCBI Taxonomy" id="412755"/>
    <lineage>
        <taxon>unclassified sequences</taxon>
        <taxon>metagenomes</taxon>
        <taxon>ecological metagenomes</taxon>
    </lineage>
</organism>
<dbReference type="InterPro" id="IPR002052">
    <property type="entry name" value="DNA_methylase_N6_adenine_CS"/>
</dbReference>
<dbReference type="GO" id="GO:0032259">
    <property type="term" value="P:methylation"/>
    <property type="evidence" value="ECO:0007669"/>
    <property type="project" value="UniProtKB-KW"/>
</dbReference>
<comment type="similarity">
    <text evidence="1">Belongs to the N(4)/N(6)-methyltransferase family.</text>
</comment>
<proteinExistence type="inferred from homology"/>
<keyword evidence="2" id="KW-0489">Methyltransferase</keyword>
<dbReference type="InterPro" id="IPR002941">
    <property type="entry name" value="DNA_methylase_N4/N6"/>
</dbReference>
<evidence type="ECO:0000259" key="4">
    <source>
        <dbReference type="Pfam" id="PF01555"/>
    </source>
</evidence>
<dbReference type="SUPFAM" id="SSF53335">
    <property type="entry name" value="S-adenosyl-L-methionine-dependent methyltransferases"/>
    <property type="match status" value="1"/>
</dbReference>
<accession>X1AIY5</accession>
<protein>
    <recommendedName>
        <fullName evidence="4">DNA methylase N-4/N-6 domain-containing protein</fullName>
    </recommendedName>
</protein>
<dbReference type="Pfam" id="PF01555">
    <property type="entry name" value="N6_N4_Mtase"/>
    <property type="match status" value="1"/>
</dbReference>
<dbReference type="GO" id="GO:0008170">
    <property type="term" value="F:N-methyltransferase activity"/>
    <property type="evidence" value="ECO:0007669"/>
    <property type="project" value="InterPro"/>
</dbReference>
<dbReference type="GO" id="GO:0003677">
    <property type="term" value="F:DNA binding"/>
    <property type="evidence" value="ECO:0007669"/>
    <property type="project" value="InterPro"/>
</dbReference>
<dbReference type="EMBL" id="BART01017799">
    <property type="protein sequence ID" value="GAG82119.1"/>
    <property type="molecule type" value="Genomic_DNA"/>
</dbReference>
<feature type="domain" description="DNA methylase N-4/N-6" evidence="4">
    <location>
        <begin position="26"/>
        <end position="62"/>
    </location>
</feature>
<evidence type="ECO:0000256" key="2">
    <source>
        <dbReference type="ARBA" id="ARBA00022603"/>
    </source>
</evidence>
<evidence type="ECO:0000313" key="5">
    <source>
        <dbReference type="EMBL" id="GAG82119.1"/>
    </source>
</evidence>
<evidence type="ECO:0000256" key="3">
    <source>
        <dbReference type="ARBA" id="ARBA00022679"/>
    </source>
</evidence>
<dbReference type="PROSITE" id="PS00092">
    <property type="entry name" value="N6_MTASE"/>
    <property type="match status" value="1"/>
</dbReference>
<keyword evidence="3" id="KW-0808">Transferase</keyword>
<name>X1AIY5_9ZZZZ</name>
<dbReference type="InterPro" id="IPR029063">
    <property type="entry name" value="SAM-dependent_MTases_sf"/>
</dbReference>
<dbReference type="AlphaFoldDB" id="X1AIY5"/>
<gene>
    <name evidence="5" type="ORF">S01H4_33756</name>
</gene>
<dbReference type="Gene3D" id="3.40.50.150">
    <property type="entry name" value="Vaccinia Virus protein VP39"/>
    <property type="match status" value="1"/>
</dbReference>
<sequence>MNLVEENNIVIGDMLELIKDIADESINLVFVDPPYNIGKAEWDKIDNYLEWCEKWIAECSRVKHSHFTSGDARMSSYISRNPDSLLITITIQIK</sequence>
<comment type="caution">
    <text evidence="5">The sequence shown here is derived from an EMBL/GenBank/DDBJ whole genome shotgun (WGS) entry which is preliminary data.</text>
</comment>
<evidence type="ECO:0000256" key="1">
    <source>
        <dbReference type="ARBA" id="ARBA00006594"/>
    </source>
</evidence>